<dbReference type="CDD" id="cd02440">
    <property type="entry name" value="AdoMet_MTases"/>
    <property type="match status" value="1"/>
</dbReference>
<evidence type="ECO:0000313" key="4">
    <source>
        <dbReference type="Proteomes" id="UP000547614"/>
    </source>
</evidence>
<evidence type="ECO:0000313" key="3">
    <source>
        <dbReference type="EMBL" id="MBB3190425.1"/>
    </source>
</evidence>
<dbReference type="PANTHER" id="PTHR43861:SF3">
    <property type="entry name" value="PUTATIVE (AFU_ORTHOLOGUE AFUA_2G14390)-RELATED"/>
    <property type="match status" value="1"/>
</dbReference>
<dbReference type="RefSeq" id="WP_183325157.1">
    <property type="nucleotide sequence ID" value="NZ_JACHXP010000006.1"/>
</dbReference>
<dbReference type="EMBL" id="JACHXP010000006">
    <property type="protein sequence ID" value="MBB3190425.1"/>
    <property type="molecule type" value="Genomic_DNA"/>
</dbReference>
<dbReference type="InterPro" id="IPR041698">
    <property type="entry name" value="Methyltransf_25"/>
</dbReference>
<dbReference type="GO" id="GO:0008168">
    <property type="term" value="F:methyltransferase activity"/>
    <property type="evidence" value="ECO:0007669"/>
    <property type="project" value="UniProtKB-KW"/>
</dbReference>
<keyword evidence="4" id="KW-1185">Reference proteome</keyword>
<evidence type="ECO:0000259" key="2">
    <source>
        <dbReference type="Pfam" id="PF13649"/>
    </source>
</evidence>
<protein>
    <submittedName>
        <fullName evidence="3">SAM-dependent methyltransferase</fullName>
    </submittedName>
</protein>
<gene>
    <name evidence="3" type="ORF">FHR94_001658</name>
</gene>
<dbReference type="SUPFAM" id="SSF53335">
    <property type="entry name" value="S-adenosyl-L-methionine-dependent methyltransferases"/>
    <property type="match status" value="1"/>
</dbReference>
<keyword evidence="1 3" id="KW-0808">Transferase</keyword>
<keyword evidence="3" id="KW-0489">Methyltransferase</keyword>
<dbReference type="Gene3D" id="3.40.50.150">
    <property type="entry name" value="Vaccinia Virus protein VP39"/>
    <property type="match status" value="1"/>
</dbReference>
<dbReference type="PANTHER" id="PTHR43861">
    <property type="entry name" value="TRANS-ACONITATE 2-METHYLTRANSFERASE-RELATED"/>
    <property type="match status" value="1"/>
</dbReference>
<dbReference type="Proteomes" id="UP000547614">
    <property type="component" value="Unassembled WGS sequence"/>
</dbReference>
<evidence type="ECO:0000256" key="1">
    <source>
        <dbReference type="ARBA" id="ARBA00022679"/>
    </source>
</evidence>
<proteinExistence type="predicted"/>
<dbReference type="GO" id="GO:0032259">
    <property type="term" value="P:methylation"/>
    <property type="evidence" value="ECO:0007669"/>
    <property type="project" value="UniProtKB-KW"/>
</dbReference>
<sequence>MWDERYGTDDYLYGIEPNDFLREHVDLIGEPPKRVLCLADGEGRNGVYLAGLGHEVISVDASAVGLRKAARLAEQKGVALTTLHADLTEHEFVPESFDAIVSIFCHVPAAGRPHLHRQVIRALKPGGVLILEAYTPDQVPRDTGGPDTPDRTPTAAELDEAYAELEIMLSQECEREVMEGRGHTGLGAVVQFIAHKR</sequence>
<dbReference type="AlphaFoldDB" id="A0A839V948"/>
<dbReference type="InterPro" id="IPR029063">
    <property type="entry name" value="SAM-dependent_MTases_sf"/>
</dbReference>
<dbReference type="Pfam" id="PF13649">
    <property type="entry name" value="Methyltransf_25"/>
    <property type="match status" value="1"/>
</dbReference>
<comment type="caution">
    <text evidence="3">The sequence shown here is derived from an EMBL/GenBank/DDBJ whole genome shotgun (WGS) entry which is preliminary data.</text>
</comment>
<name>A0A839V948_9GAMM</name>
<feature type="domain" description="Methyltransferase" evidence="2">
    <location>
        <begin position="35"/>
        <end position="127"/>
    </location>
</feature>
<accession>A0A839V948</accession>
<organism evidence="3 4">
    <name type="scientific">Halomonas cerina</name>
    <dbReference type="NCBI Taxonomy" id="447424"/>
    <lineage>
        <taxon>Bacteria</taxon>
        <taxon>Pseudomonadati</taxon>
        <taxon>Pseudomonadota</taxon>
        <taxon>Gammaproteobacteria</taxon>
        <taxon>Oceanospirillales</taxon>
        <taxon>Halomonadaceae</taxon>
        <taxon>Halomonas</taxon>
    </lineage>
</organism>
<reference evidence="3 4" key="1">
    <citation type="submission" date="2020-08" db="EMBL/GenBank/DDBJ databases">
        <title>Genomic Encyclopedia of Type Strains, Phase III (KMG-III): the genomes of soil and plant-associated and newly described type strains.</title>
        <authorList>
            <person name="Whitman W."/>
        </authorList>
    </citation>
    <scope>NUCLEOTIDE SEQUENCE [LARGE SCALE GENOMIC DNA]</scope>
    <source>
        <strain evidence="3 4">CECT 7282</strain>
    </source>
</reference>